<name>A0A1B2I9Z4_9CAUD</name>
<sequence length="62" mass="7079">MTFSDSAFAEFLSNPRTKREWDNLSNGVKHRRNDDDEITHVTAQVVLVDSTGTAFPFSQEVY</sequence>
<dbReference type="KEGG" id="vg:29057035"/>
<dbReference type="GeneID" id="29057035"/>
<organism evidence="1 2">
    <name type="scientific">Erwinia phage vB_EamM_Asesino</name>
    <dbReference type="NCBI Taxonomy" id="1883370"/>
    <lineage>
        <taxon>Viruses</taxon>
        <taxon>Duplodnaviria</taxon>
        <taxon>Heunggongvirae</taxon>
        <taxon>Uroviricota</taxon>
        <taxon>Caudoviricetes</taxon>
        <taxon>Chimalliviridae</taxon>
        <taxon>Erskinevirus</taxon>
        <taxon>Erskinevirus asesino</taxon>
    </lineage>
</organism>
<evidence type="ECO:0000313" key="2">
    <source>
        <dbReference type="Proteomes" id="UP000202181"/>
    </source>
</evidence>
<accession>A0A1B2I9Z4</accession>
<dbReference type="RefSeq" id="YP_009290703.1">
    <property type="nucleotide sequence ID" value="NC_031107.2"/>
</dbReference>
<dbReference type="EMBL" id="KX397364">
    <property type="protein sequence ID" value="ANZ48098.1"/>
    <property type="molecule type" value="Genomic_DNA"/>
</dbReference>
<gene>
    <name evidence="1" type="ORF">ASESINO_85</name>
</gene>
<protein>
    <submittedName>
        <fullName evidence="1">Uncharacterized protein</fullName>
    </submittedName>
</protein>
<dbReference type="OrthoDB" id="28246at10239"/>
<reference evidence="1" key="1">
    <citation type="submission" date="2016-06" db="EMBL/GenBank/DDBJ databases">
        <authorList>
            <person name="Berg J.A."/>
            <person name="Hyde J.R."/>
            <person name="Breakwell D.P."/>
            <person name="Hope S."/>
            <person name="Grose J.H."/>
        </authorList>
    </citation>
    <scope>NUCLEOTIDE SEQUENCE [LARGE SCALE GENOMIC DNA]</scope>
</reference>
<evidence type="ECO:0000313" key="1">
    <source>
        <dbReference type="EMBL" id="ANZ48098.1"/>
    </source>
</evidence>
<keyword evidence="2" id="KW-1185">Reference proteome</keyword>
<dbReference type="Proteomes" id="UP000202181">
    <property type="component" value="Segment"/>
</dbReference>
<proteinExistence type="predicted"/>